<gene>
    <name evidence="3" type="ORF">RMCC_0149</name>
</gene>
<name>A0A124E1B9_MYCCR</name>
<keyword evidence="2" id="KW-0812">Transmembrane</keyword>
<dbReference type="RefSeq" id="WP_165605253.1">
    <property type="nucleotide sequence ID" value="NZ_BCSY01000007.1"/>
</dbReference>
<accession>A0A124E1B9</accession>
<keyword evidence="2" id="KW-0472">Membrane</keyword>
<reference evidence="4" key="2">
    <citation type="submission" date="2016-02" db="EMBL/GenBank/DDBJ databases">
        <title>Draft genome sequence of five rapidly growing Mycobacterium species.</title>
        <authorList>
            <person name="Katahira K."/>
            <person name="Gotou Y."/>
            <person name="Iida K."/>
            <person name="Ogura Y."/>
            <person name="Hayashi T."/>
        </authorList>
    </citation>
    <scope>NUCLEOTIDE SEQUENCE [LARGE SCALE GENOMIC DNA]</scope>
    <source>
        <strain evidence="4">JCM15298</strain>
    </source>
</reference>
<evidence type="ECO:0000313" key="3">
    <source>
        <dbReference type="EMBL" id="GAS93183.1"/>
    </source>
</evidence>
<reference evidence="4" key="1">
    <citation type="journal article" date="2016" name="Genome Announc.">
        <title>Draft Genome Sequences of Five Rapidly Growing Mycobacterium Species, M. thermoresistibile, M. fortuitum subsp. acetamidolyticum, M. canariasense, M. brisbanense, and M. novocastrense.</title>
        <authorList>
            <person name="Katahira K."/>
            <person name="Ogura Y."/>
            <person name="Gotoh Y."/>
            <person name="Hayashi T."/>
        </authorList>
    </citation>
    <scope>NUCLEOTIDE SEQUENCE [LARGE SCALE GENOMIC DNA]</scope>
    <source>
        <strain evidence="4">JCM15298</strain>
    </source>
</reference>
<sequence length="413" mass="43540">MNNQNPHGGWPDPEGPTVATPKFQRPASPQPPPDPGWGQQPAPHSSWSTPAPPQPQRQSWAGPPPQAPAAGWPASAPQPSGWANTAGGPRGGPKRGRRKLFIIAGAAIVALIAAFVVVPRVTGGGIGAGGLSAAETVTAYLEALASGNAEEALSYAKVTPATTDFLNDEVLGKQIAKMPITNIRILDDSEGAQFEAIGKNMVRVAADFGGTTSDAGLHLSKVDDEWKLDEAFIRAEISRSRTDSAADKTLTLFGKPLEDTSTVYLFPGFNDLASSNKNLSITTENFLLNHLEVSRASIFTRFELSKSGAAGVNEAVAETFAACERSKLLSPPGCPYEITREDAVEGTATWGRTDISDVTAGMFDAQTLTVRVSGSVVMTVNIQLRDGNTVDGNIDKFFTGTVDVAKTPPELTF</sequence>
<dbReference type="Proteomes" id="UP000069443">
    <property type="component" value="Unassembled WGS sequence"/>
</dbReference>
<feature type="transmembrane region" description="Helical" evidence="2">
    <location>
        <begin position="100"/>
        <end position="118"/>
    </location>
</feature>
<dbReference type="AlphaFoldDB" id="A0A124E1B9"/>
<organism evidence="3 4">
    <name type="scientific">Mycolicibacterium canariasense</name>
    <name type="common">Mycobacterium canariasense</name>
    <dbReference type="NCBI Taxonomy" id="228230"/>
    <lineage>
        <taxon>Bacteria</taxon>
        <taxon>Bacillati</taxon>
        <taxon>Actinomycetota</taxon>
        <taxon>Actinomycetes</taxon>
        <taxon>Mycobacteriales</taxon>
        <taxon>Mycobacteriaceae</taxon>
        <taxon>Mycolicibacterium</taxon>
    </lineage>
</organism>
<evidence type="ECO:0000313" key="4">
    <source>
        <dbReference type="Proteomes" id="UP000069443"/>
    </source>
</evidence>
<comment type="caution">
    <text evidence="3">The sequence shown here is derived from an EMBL/GenBank/DDBJ whole genome shotgun (WGS) entry which is preliminary data.</text>
</comment>
<evidence type="ECO:0000256" key="2">
    <source>
        <dbReference type="SAM" id="Phobius"/>
    </source>
</evidence>
<keyword evidence="4" id="KW-1185">Reference proteome</keyword>
<proteinExistence type="predicted"/>
<dbReference type="EMBL" id="BCSY01000007">
    <property type="protein sequence ID" value="GAS93183.1"/>
    <property type="molecule type" value="Genomic_DNA"/>
</dbReference>
<feature type="region of interest" description="Disordered" evidence="1">
    <location>
        <begin position="1"/>
        <end position="94"/>
    </location>
</feature>
<feature type="compositionally biased region" description="Low complexity" evidence="1">
    <location>
        <begin position="68"/>
        <end position="81"/>
    </location>
</feature>
<evidence type="ECO:0000256" key="1">
    <source>
        <dbReference type="SAM" id="MobiDB-lite"/>
    </source>
</evidence>
<keyword evidence="2" id="KW-1133">Transmembrane helix</keyword>
<protein>
    <submittedName>
        <fullName evidence="3">Uncharacterized protein</fullName>
    </submittedName>
</protein>
<dbReference type="STRING" id="228230.RMCC_0149"/>